<accession>A0A1G1TCZ5</accession>
<keyword evidence="3" id="KW-0732">Signal</keyword>
<gene>
    <name evidence="4" type="ORF">BEN48_08635</name>
</gene>
<organism evidence="4 5">
    <name type="scientific">Hymenobacter glacialis</name>
    <dbReference type="NCBI Taxonomy" id="1908236"/>
    <lineage>
        <taxon>Bacteria</taxon>
        <taxon>Pseudomonadati</taxon>
        <taxon>Bacteroidota</taxon>
        <taxon>Cytophagia</taxon>
        <taxon>Cytophagales</taxon>
        <taxon>Hymenobacteraceae</taxon>
        <taxon>Hymenobacter</taxon>
    </lineage>
</organism>
<evidence type="ECO:0000256" key="3">
    <source>
        <dbReference type="ARBA" id="ARBA00022729"/>
    </source>
</evidence>
<dbReference type="InterPro" id="IPR005318">
    <property type="entry name" value="OM_porin_bac"/>
</dbReference>
<dbReference type="InterPro" id="IPR023614">
    <property type="entry name" value="Porin_dom_sf"/>
</dbReference>
<dbReference type="Pfam" id="PF03573">
    <property type="entry name" value="OprD"/>
    <property type="match status" value="1"/>
</dbReference>
<proteinExistence type="inferred from homology"/>
<protein>
    <recommendedName>
        <fullName evidence="6">Outer membrane porin, OprD family</fullName>
    </recommendedName>
</protein>
<evidence type="ECO:0008006" key="6">
    <source>
        <dbReference type="Google" id="ProtNLM"/>
    </source>
</evidence>
<dbReference type="AlphaFoldDB" id="A0A1G1TCZ5"/>
<dbReference type="Gene3D" id="2.40.160.10">
    <property type="entry name" value="Porin"/>
    <property type="match status" value="1"/>
</dbReference>
<comment type="caution">
    <text evidence="4">The sequence shown here is derived from an EMBL/GenBank/DDBJ whole genome shotgun (WGS) entry which is preliminary data.</text>
</comment>
<evidence type="ECO:0000256" key="1">
    <source>
        <dbReference type="ARBA" id="ARBA00009075"/>
    </source>
</evidence>
<dbReference type="PANTHER" id="PTHR34596:SF2">
    <property type="entry name" value="CHITOPORIN"/>
    <property type="match status" value="1"/>
</dbReference>
<dbReference type="STRING" id="1908236.BEN48_08635"/>
<dbReference type="PANTHER" id="PTHR34596">
    <property type="entry name" value="CHITOPORIN"/>
    <property type="match status" value="1"/>
</dbReference>
<dbReference type="GO" id="GO:0015288">
    <property type="term" value="F:porin activity"/>
    <property type="evidence" value="ECO:0007669"/>
    <property type="project" value="TreeGrafter"/>
</dbReference>
<evidence type="ECO:0000313" key="4">
    <source>
        <dbReference type="EMBL" id="OGX88731.1"/>
    </source>
</evidence>
<keyword evidence="2" id="KW-0813">Transport</keyword>
<sequence>MLSPALASGQPAKADTLPARTLAEAFGRGQWHGRVRNYFMATRNQDTLPDYYANGLGAGARFETAPLHGFSVGAGGFFWVNLASNDLATPDAATGTVNRYEVGLFDVNNPARRRLTGRPEELFVRYRWRKSVATFGRQLLVTPLVNPQDGRLSPNYEQGLWLEVNELARTRITAGWLTHMAVRSTSEWASVARSIGLYPTGVDETGKRALYAGNLSSRGLGVLGVSRQLGERTRVQAWNYYADNLFNSLFTELTTGRAVGAGQLTLGAQYHYQRTVGHGGNADPRLAYSAPGRQAHALSARLGAQRGPWSLSANYTRIARTGRFLFPREWGREPFYTFLPRERQEGYGGLDAAMLLASYAVPAAPGLKAEVGYGQYYLPDVKDFRLNKYGMPSYSQLNSSLSYPFRGWAKGLRGQVLYLYKASLGDTYGEARFVANKVDMHHLNLIVNYDF</sequence>
<reference evidence="4 5" key="1">
    <citation type="submission" date="2016-08" db="EMBL/GenBank/DDBJ databases">
        <title>Hymenobacter coccineus sp. nov., Hymenobacter lapidarius sp. nov. and Hymenobacter glacialis sp. nov., isolated from Antarctic soil.</title>
        <authorList>
            <person name="Sedlacek I."/>
            <person name="Kralova S."/>
            <person name="Kyrova K."/>
            <person name="Maslanova I."/>
            <person name="Stankova E."/>
            <person name="Vrbovska V."/>
            <person name="Nemec M."/>
            <person name="Bartak M."/>
            <person name="Svec P."/>
            <person name="Busse H.-J."/>
            <person name="Pantucek R."/>
        </authorList>
    </citation>
    <scope>NUCLEOTIDE SEQUENCE [LARGE SCALE GENOMIC DNA]</scope>
    <source>
        <strain evidence="4 5">CCM 8648</strain>
    </source>
</reference>
<dbReference type="GO" id="GO:0016020">
    <property type="term" value="C:membrane"/>
    <property type="evidence" value="ECO:0007669"/>
    <property type="project" value="InterPro"/>
</dbReference>
<comment type="similarity">
    <text evidence="1">Belongs to the outer membrane porin (Opr) (TC 1.B.25) family.</text>
</comment>
<evidence type="ECO:0000256" key="2">
    <source>
        <dbReference type="ARBA" id="ARBA00022448"/>
    </source>
</evidence>
<dbReference type="EMBL" id="MDZC01000014">
    <property type="protein sequence ID" value="OGX88731.1"/>
    <property type="molecule type" value="Genomic_DNA"/>
</dbReference>
<name>A0A1G1TCZ5_9BACT</name>
<keyword evidence="5" id="KW-1185">Reference proteome</keyword>
<dbReference type="Proteomes" id="UP000177791">
    <property type="component" value="Unassembled WGS sequence"/>
</dbReference>
<evidence type="ECO:0000313" key="5">
    <source>
        <dbReference type="Proteomes" id="UP000177791"/>
    </source>
</evidence>